<gene>
    <name evidence="6 8 9 10 11" type="primary">si:ch211-110e21.3</name>
</gene>
<keyword evidence="4 5" id="KW-0472">Membrane</keyword>
<dbReference type="Pfam" id="PF15831">
    <property type="entry name" value="SMIM5_18_22"/>
    <property type="match status" value="1"/>
</dbReference>
<dbReference type="OMA" id="CCCHRTR"/>
<proteinExistence type="predicted"/>
<keyword evidence="3 5" id="KW-1133">Transmembrane helix</keyword>
<keyword evidence="2 5" id="KW-0812">Transmembrane</keyword>
<dbReference type="ZFIN" id="ZDB-GENE-131121-389">
    <property type="gene designation" value="si:ch211-110e21.3"/>
</dbReference>
<reference evidence="8 9" key="6">
    <citation type="submission" date="2025-04" db="UniProtKB">
        <authorList>
            <consortium name="RefSeq"/>
        </authorList>
    </citation>
    <scope>IDENTIFICATION</scope>
    <source>
        <strain evidence="8 10">Tuebingen</strain>
    </source>
</reference>
<evidence type="ECO:0000256" key="3">
    <source>
        <dbReference type="ARBA" id="ARBA00022989"/>
    </source>
</evidence>
<reference evidence="8 9" key="5">
    <citation type="journal article" date="2018" name="Toxicol. in Vitro">
        <title>Toxic effect prediction of cefatirizine amidine sodium and its impurities by structure-toxicity relationship of cephalosporins.</title>
        <authorList>
            <person name="Qian J."/>
            <person name="Han Y."/>
            <person name="Li J."/>
            <person name="Zhang J."/>
            <person name="Hu C."/>
        </authorList>
    </citation>
    <scope>NUCLEOTIDE SEQUENCE</scope>
    <source>
        <strain evidence="8">Tuebingen</strain>
    </source>
</reference>
<dbReference type="InterPro" id="IPR031671">
    <property type="entry name" value="SMIM5/18/22"/>
</dbReference>
<dbReference type="GO" id="GO:0016020">
    <property type="term" value="C:membrane"/>
    <property type="evidence" value="ECO:0007669"/>
    <property type="project" value="UniProtKB-SubCell"/>
</dbReference>
<reference evidence="8 9" key="3">
    <citation type="journal article" date="2015" name="Nat. Commun.">
        <title>RFX transcription factors are essential for hearing in mice.</title>
        <authorList>
            <person name="Elkon R."/>
            <person name="Milon B."/>
            <person name="Morrison L."/>
            <person name="Shah M."/>
            <person name="Vijayakumar S."/>
            <person name="Racherla M."/>
            <person name="Leitch C.C."/>
            <person name="Silipino L."/>
            <person name="Hadi S."/>
            <person name="Weiss-Gayet M."/>
            <person name="Barras E."/>
            <person name="Schmid C.D."/>
            <person name="Ait-Lounis A."/>
            <person name="Barnes A."/>
            <person name="Song Y."/>
            <person name="Eisenman D.J."/>
            <person name="Eliyahu E."/>
            <person name="Frolenkov G.I."/>
            <person name="Strome S.E."/>
            <person name="Durand B."/>
            <person name="Zaghloul N.A."/>
            <person name="Jones S.M."/>
            <person name="Reith W."/>
            <person name="Hertzano R."/>
        </authorList>
    </citation>
    <scope>NUCLEOTIDE SEQUENCE</scope>
    <source>
        <strain evidence="8">Tuebingen</strain>
    </source>
</reference>
<dbReference type="AlphaFoldDB" id="E7FCK4"/>
<dbReference type="RefSeq" id="NP_001289544.1">
    <property type="nucleotide sequence ID" value="NM_001302615.1"/>
</dbReference>
<dbReference type="PANTHER" id="PTHR37344:SF1">
    <property type="entry name" value="SMALL INTEGRAL MEMBRANE PROTEIN 5"/>
    <property type="match status" value="1"/>
</dbReference>
<evidence type="ECO:0000313" key="11">
    <source>
        <dbReference type="ZFIN" id="ZDB-GENE-131121-389"/>
    </source>
</evidence>
<dbReference type="RefSeq" id="XP_068071612.1">
    <property type="nucleotide sequence ID" value="XM_068215511.1"/>
</dbReference>
<dbReference type="GeneTree" id="ENSGT01150000289171"/>
<feature type="transmembrane region" description="Helical" evidence="5">
    <location>
        <begin position="30"/>
        <end position="55"/>
    </location>
</feature>
<dbReference type="Ensembl" id="ENSDART00000155876.2">
    <property type="protein sequence ID" value="ENSDARP00000128674.1"/>
    <property type="gene ID" value="ENSDARG00000089338.4"/>
</dbReference>
<dbReference type="Ensembl" id="ENSDART00000153928.3">
    <property type="protein sequence ID" value="ENSDARP00000127976.1"/>
    <property type="gene ID" value="ENSDARG00000089338.4"/>
</dbReference>
<evidence type="ECO:0000256" key="2">
    <source>
        <dbReference type="ARBA" id="ARBA00022692"/>
    </source>
</evidence>
<dbReference type="KEGG" id="dre:100302390"/>
<evidence type="ECO:0000313" key="7">
    <source>
        <dbReference type="Proteomes" id="UP000000437"/>
    </source>
</evidence>
<accession>A0A8M1NRW3</accession>
<evidence type="ECO:0000256" key="4">
    <source>
        <dbReference type="ARBA" id="ARBA00023136"/>
    </source>
</evidence>
<evidence type="ECO:0000313" key="6">
    <source>
        <dbReference type="Ensembl" id="ENSDARP00000128674"/>
    </source>
</evidence>
<reference evidence="6" key="2">
    <citation type="submission" date="2014-03" db="UniProtKB">
        <authorList>
            <consortium name="Ensembl"/>
        </authorList>
    </citation>
    <scope>IDENTIFICATION</scope>
    <source>
        <strain evidence="6">Tuebingen</strain>
    </source>
</reference>
<dbReference type="InterPro" id="IPR047133">
    <property type="entry name" value="SMIM5"/>
</dbReference>
<comment type="subcellular location">
    <subcellularLocation>
        <location evidence="1">Membrane</location>
        <topology evidence="1">Single-pass membrane protein</topology>
    </subcellularLocation>
</comment>
<dbReference type="GeneID" id="100302390"/>
<dbReference type="Proteomes" id="UP000000437">
    <property type="component" value="Chromosome 3"/>
</dbReference>
<dbReference type="PaxDb" id="7955-ENSDARP00000127976"/>
<protein>
    <submittedName>
        <fullName evidence="6">Si:ch211-110e21.3</fullName>
    </submittedName>
    <submittedName>
        <fullName evidence="8 9 10">Small integral membrane protein 5</fullName>
    </submittedName>
</protein>
<evidence type="ECO:0000256" key="5">
    <source>
        <dbReference type="SAM" id="Phobius"/>
    </source>
</evidence>
<evidence type="ECO:0000313" key="9">
    <source>
        <dbReference type="RefSeq" id="NP_001289544.1"/>
    </source>
</evidence>
<dbReference type="HOGENOM" id="CLU_2704126_0_0_1"/>
<keyword evidence="7" id="KW-1185">Reference proteome</keyword>
<evidence type="ECO:0000256" key="1">
    <source>
        <dbReference type="ARBA" id="ARBA00004167"/>
    </source>
</evidence>
<dbReference type="RefSeq" id="NP_001156477.1">
    <property type="nucleotide sequence ID" value="NM_001163005.1"/>
</dbReference>
<reference evidence="8 9" key="4">
    <citation type="journal article" date="2016" name="BMC Genomics">
        <title>Gene evolution and gene expression after whole genome duplication in fish: the PhyloFish database.</title>
        <authorList>
            <person name="Pasquier J."/>
            <person name="Cabau C."/>
            <person name="Nguyen T."/>
            <person name="Jouanno E."/>
            <person name="Severac D."/>
            <person name="Braasch I."/>
            <person name="Journot L."/>
            <person name="Pontarotti P."/>
            <person name="Klopp C."/>
            <person name="Postlethwait J.H."/>
            <person name="Guiguen Y."/>
            <person name="Bobe J."/>
        </authorList>
    </citation>
    <scope>NUCLEOTIDE SEQUENCE</scope>
    <source>
        <strain evidence="8">Tuebingen</strain>
    </source>
</reference>
<dbReference type="CDD" id="cd20254">
    <property type="entry name" value="CASIMO1_SMIM5"/>
    <property type="match status" value="1"/>
</dbReference>
<dbReference type="eggNOG" id="ENOG502TDQZ">
    <property type="taxonomic scope" value="Eukaryota"/>
</dbReference>
<dbReference type="PANTHER" id="PTHR37344">
    <property type="entry name" value="SMALL INTEGRAL MEMBRANE PROTEIN 5"/>
    <property type="match status" value="1"/>
</dbReference>
<dbReference type="Bgee" id="ENSDARG00000089338">
    <property type="expression patterns" value="Expressed in testis and 17 other cell types or tissues"/>
</dbReference>
<dbReference type="EMBL" id="CR352225">
    <property type="status" value="NOT_ANNOTATED_CDS"/>
    <property type="molecule type" value="Genomic_DNA"/>
</dbReference>
<dbReference type="AGR" id="ZFIN:ZDB-GENE-131121-389"/>
<organism evidence="6">
    <name type="scientific">Danio rerio</name>
    <name type="common">Zebrafish</name>
    <name type="synonym">Brachydanio rerio</name>
    <dbReference type="NCBI Taxonomy" id="7955"/>
    <lineage>
        <taxon>Eukaryota</taxon>
        <taxon>Metazoa</taxon>
        <taxon>Chordata</taxon>
        <taxon>Craniata</taxon>
        <taxon>Vertebrata</taxon>
        <taxon>Euteleostomi</taxon>
        <taxon>Actinopterygii</taxon>
        <taxon>Neopterygii</taxon>
        <taxon>Teleostei</taxon>
        <taxon>Ostariophysi</taxon>
        <taxon>Cypriniformes</taxon>
        <taxon>Danionidae</taxon>
        <taxon>Danioninae</taxon>
        <taxon>Danio</taxon>
    </lineage>
</organism>
<dbReference type="OrthoDB" id="8789646at2759"/>
<sequence length="73" mass="8014">MSTSQDIMGLLQNVWTKLQALPQDHPLTQAAFSIIVLFFLTFLTMVVAGCVYGCCGCCSPGTKKRVSTETWEP</sequence>
<evidence type="ECO:0000313" key="10">
    <source>
        <dbReference type="RefSeq" id="XP_068071612.1"/>
    </source>
</evidence>
<name>E7FCK4_DANRE</name>
<reference evidence="6 7" key="1">
    <citation type="journal article" date="2013" name="Nature">
        <title>The zebrafish reference genome sequence and its relationship to the human genome.</title>
        <authorList>
            <consortium name="Genome Reference Consortium Zebrafish"/>
            <person name="Howe K."/>
            <person name="Clark M.D."/>
            <person name="Torroja C.F."/>
            <person name="Torrance J."/>
            <person name="Berthelot C."/>
            <person name="Muffato M."/>
            <person name="Collins J.E."/>
            <person name="Humphray S."/>
            <person name="McLaren K."/>
            <person name="Matthews L."/>
            <person name="McLaren S."/>
            <person name="Sealy I."/>
            <person name="Caccamo M."/>
            <person name="Churcher C."/>
            <person name="Scott C."/>
            <person name="Barrett J.C."/>
            <person name="Koch R."/>
            <person name="Rauch G.J."/>
            <person name="White S."/>
            <person name="Chow W."/>
            <person name="Kilian B."/>
            <person name="Quintais L.T."/>
            <person name="Guerra-Assuncao J.A."/>
            <person name="Zhou Y."/>
            <person name="Gu Y."/>
            <person name="Yen J."/>
            <person name="Vogel J.H."/>
            <person name="Eyre T."/>
            <person name="Redmond S."/>
            <person name="Banerjee R."/>
            <person name="Chi J."/>
            <person name="Fu B."/>
            <person name="Langley E."/>
            <person name="Maguire S.F."/>
            <person name="Laird G.K."/>
            <person name="Lloyd D."/>
            <person name="Kenyon E."/>
            <person name="Donaldson S."/>
            <person name="Sehra H."/>
            <person name="Almeida-King J."/>
            <person name="Loveland J."/>
            <person name="Trevanion S."/>
            <person name="Jones M."/>
            <person name="Quail M."/>
            <person name="Willey D."/>
            <person name="Hunt A."/>
            <person name="Burton J."/>
            <person name="Sims S."/>
            <person name="McLay K."/>
            <person name="Plumb B."/>
            <person name="Davis J."/>
            <person name="Clee C."/>
            <person name="Oliver K."/>
            <person name="Clark R."/>
            <person name="Riddle C."/>
            <person name="Elliot D."/>
            <person name="Eliott D."/>
            <person name="Threadgold G."/>
            <person name="Harden G."/>
            <person name="Ware D."/>
            <person name="Begum S."/>
            <person name="Mortimore B."/>
            <person name="Mortimer B."/>
            <person name="Kerry G."/>
            <person name="Heath P."/>
            <person name="Phillimore B."/>
            <person name="Tracey A."/>
            <person name="Corby N."/>
            <person name="Dunn M."/>
            <person name="Johnson C."/>
            <person name="Wood J."/>
            <person name="Clark S."/>
            <person name="Pelan S."/>
            <person name="Griffiths G."/>
            <person name="Smith M."/>
            <person name="Glithero R."/>
            <person name="Howden P."/>
            <person name="Barker N."/>
            <person name="Lloyd C."/>
            <person name="Stevens C."/>
            <person name="Harley J."/>
            <person name="Holt K."/>
            <person name="Panagiotidis G."/>
            <person name="Lovell J."/>
            <person name="Beasley H."/>
            <person name="Henderson C."/>
            <person name="Gordon D."/>
            <person name="Auger K."/>
            <person name="Wright D."/>
            <person name="Collins J."/>
            <person name="Raisen C."/>
            <person name="Dyer L."/>
            <person name="Leung K."/>
            <person name="Robertson L."/>
            <person name="Ambridge K."/>
            <person name="Leongamornlert D."/>
            <person name="McGuire S."/>
            <person name="Gilderthorp R."/>
            <person name="Griffiths C."/>
            <person name="Manthravadi D."/>
            <person name="Nichol S."/>
            <person name="Barker G."/>
            <person name="Whitehead S."/>
            <person name="Kay M."/>
            <person name="Brown J."/>
            <person name="Murnane C."/>
            <person name="Gray E."/>
            <person name="Humphries M."/>
            <person name="Sycamore N."/>
            <person name="Barker D."/>
            <person name="Saunders D."/>
            <person name="Wallis J."/>
            <person name="Babbage A."/>
            <person name="Hammond S."/>
            <person name="Mashreghi-Mohammadi M."/>
            <person name="Barr L."/>
            <person name="Martin S."/>
            <person name="Wray P."/>
            <person name="Ellington A."/>
            <person name="Matthews N."/>
            <person name="Ellwood M."/>
            <person name="Woodmansey R."/>
            <person name="Clark G."/>
            <person name="Cooper J."/>
            <person name="Cooper J."/>
            <person name="Tromans A."/>
            <person name="Grafham D."/>
            <person name="Skuce C."/>
            <person name="Pandian R."/>
            <person name="Andrews R."/>
            <person name="Harrison E."/>
            <person name="Kimberley A."/>
            <person name="Garnett J."/>
            <person name="Fosker N."/>
            <person name="Hall R."/>
            <person name="Garner P."/>
            <person name="Kelly D."/>
            <person name="Bird C."/>
            <person name="Palmer S."/>
            <person name="Gehring I."/>
            <person name="Berger A."/>
            <person name="Dooley C.M."/>
            <person name="Ersan-Urun Z."/>
            <person name="Eser C."/>
            <person name="Geiger H."/>
            <person name="Geisler M."/>
            <person name="Karotki L."/>
            <person name="Kirn A."/>
            <person name="Konantz J."/>
            <person name="Konantz M."/>
            <person name="Oberlander M."/>
            <person name="Rudolph-Geiger S."/>
            <person name="Teucke M."/>
            <person name="Lanz C."/>
            <person name="Raddatz G."/>
            <person name="Osoegawa K."/>
            <person name="Zhu B."/>
            <person name="Rapp A."/>
            <person name="Widaa S."/>
            <person name="Langford C."/>
            <person name="Yang F."/>
            <person name="Schuster S.C."/>
            <person name="Carter N.P."/>
            <person name="Harrow J."/>
            <person name="Ning Z."/>
            <person name="Herrero J."/>
            <person name="Searle S.M."/>
            <person name="Enright A."/>
            <person name="Geisler R."/>
            <person name="Plasterk R.H."/>
            <person name="Lee C."/>
            <person name="Westerfield M."/>
            <person name="de Jong P.J."/>
            <person name="Zon L.I."/>
            <person name="Postlethwait J.H."/>
            <person name="Nusslein-Volhard C."/>
            <person name="Hubbard T.J."/>
            <person name="Roest Crollius H."/>
            <person name="Rogers J."/>
            <person name="Stemple D.L."/>
        </authorList>
    </citation>
    <scope>NUCLEOTIDE SEQUENCE [LARGE SCALE GENOMIC DNA]</scope>
    <source>
        <strain evidence="6 7">Tuebingen</strain>
    </source>
</reference>
<accession>E7FCK4</accession>
<evidence type="ECO:0000313" key="8">
    <source>
        <dbReference type="RefSeq" id="NP_001156477.1"/>
    </source>
</evidence>
<dbReference type="Ensembl" id="ENSDART00000157351.3">
    <property type="protein sequence ID" value="ENSDARP00000129829.1"/>
    <property type="gene ID" value="ENSDARG00000089338.4"/>
</dbReference>